<reference evidence="9" key="1">
    <citation type="submission" date="2013-11" db="EMBL/GenBank/DDBJ databases">
        <title>Symbiont-containing voluminous jelly as an extraordinary maternal gift for overwintering insect nymphs.</title>
        <authorList>
            <person name="Kaiwa N."/>
            <person name="Hosokawa T."/>
            <person name="Nikoh N."/>
            <person name="Meng X.Y."/>
            <person name="Tanahashi M."/>
            <person name="Moriyama M."/>
            <person name="Maeda T."/>
            <person name="Yamaguchi K."/>
            <person name="Shigenobu S."/>
            <person name="Ito M."/>
            <person name="Fukatsu T."/>
        </authorList>
    </citation>
    <scope>NUCLEOTIDE SEQUENCE [LARGE SCALE GENOMIC DNA]</scope>
    <source>
        <strain evidence="9">UwTKB</strain>
    </source>
</reference>
<dbReference type="Proteomes" id="UP000031627">
    <property type="component" value="Chromosome"/>
</dbReference>
<dbReference type="GO" id="GO:0006412">
    <property type="term" value="P:translation"/>
    <property type="evidence" value="ECO:0007669"/>
    <property type="project" value="UniProtKB-UniRule"/>
</dbReference>
<keyword evidence="9" id="KW-1185">Reference proteome</keyword>
<evidence type="ECO:0000256" key="1">
    <source>
        <dbReference type="ARBA" id="ARBA00007116"/>
    </source>
</evidence>
<evidence type="ECO:0000256" key="4">
    <source>
        <dbReference type="ARBA" id="ARBA00022980"/>
    </source>
</evidence>
<proteinExistence type="inferred from homology"/>
<dbReference type="PANTHER" id="PTHR12899">
    <property type="entry name" value="39S RIBOSOMAL PROTEIN L18, MITOCHONDRIAL"/>
    <property type="match status" value="1"/>
</dbReference>
<dbReference type="STRING" id="1410383.TGUWTKB_1000"/>
<evidence type="ECO:0000256" key="5">
    <source>
        <dbReference type="ARBA" id="ARBA00023274"/>
    </source>
</evidence>
<dbReference type="GO" id="GO:0003735">
    <property type="term" value="F:structural constituent of ribosome"/>
    <property type="evidence" value="ECO:0007669"/>
    <property type="project" value="InterPro"/>
</dbReference>
<dbReference type="KEGG" id="sbw:TGUWTKB_1000"/>
<dbReference type="InterPro" id="IPR057268">
    <property type="entry name" value="Ribosomal_L18"/>
</dbReference>
<keyword evidence="5 7" id="KW-0687">Ribonucleoprotein</keyword>
<reference evidence="8 9" key="2">
    <citation type="journal article" date="2014" name="Curr. Biol.">
        <title>Symbiont-Supplemented Maternal Investment Underpinning Host's Ecological Adaptation.</title>
        <authorList>
            <person name="Kaiwa N."/>
            <person name="Hosokawa T."/>
            <person name="Nikoh N."/>
            <person name="Tanahashi M."/>
            <person name="Moriyama M."/>
            <person name="Meng X.Y."/>
            <person name="Maeda T."/>
            <person name="Yamaguchi K."/>
            <person name="Shigenobu S."/>
            <person name="Ito M."/>
            <person name="Fukatsu T."/>
        </authorList>
    </citation>
    <scope>NUCLEOTIDE SEQUENCE [LARGE SCALE GENOMIC DNA]</scope>
    <source>
        <strain evidence="8 9">UwTKB</strain>
    </source>
</reference>
<name>A0A090AL71_9ENTR</name>
<evidence type="ECO:0000313" key="9">
    <source>
        <dbReference type="Proteomes" id="UP000031627"/>
    </source>
</evidence>
<evidence type="ECO:0000256" key="2">
    <source>
        <dbReference type="ARBA" id="ARBA00022730"/>
    </source>
</evidence>
<accession>A0A090AL71</accession>
<keyword evidence="2 7" id="KW-0699">rRNA-binding</keyword>
<dbReference type="RefSeq" id="WP_041062443.1">
    <property type="nucleotide sequence ID" value="NZ_AP014521.1"/>
</dbReference>
<dbReference type="PANTHER" id="PTHR12899:SF3">
    <property type="entry name" value="LARGE RIBOSOMAL SUBUNIT PROTEIN UL18M"/>
    <property type="match status" value="1"/>
</dbReference>
<organism evidence="8 9">
    <name type="scientific">Candidatus Tachikawaea gelatinosa</name>
    <dbReference type="NCBI Taxonomy" id="1410383"/>
    <lineage>
        <taxon>Bacteria</taxon>
        <taxon>Pseudomonadati</taxon>
        <taxon>Pseudomonadota</taxon>
        <taxon>Gammaproteobacteria</taxon>
        <taxon>Enterobacterales</taxon>
        <taxon>Enterobacteriaceae</taxon>
        <taxon>Candidatus Tachikawaea</taxon>
    </lineage>
</organism>
<dbReference type="CDD" id="cd00432">
    <property type="entry name" value="Ribosomal_L18_L5e"/>
    <property type="match status" value="1"/>
</dbReference>
<comment type="similarity">
    <text evidence="1 7">Belongs to the universal ribosomal protein uL18 family.</text>
</comment>
<comment type="subunit">
    <text evidence="7">Part of the 50S ribosomal subunit; part of the 5S rRNA/L5/L18/L25 subcomplex. Contacts the 5S and 23S rRNAs.</text>
</comment>
<dbReference type="SUPFAM" id="SSF53137">
    <property type="entry name" value="Translational machinery components"/>
    <property type="match status" value="1"/>
</dbReference>
<keyword evidence="4 7" id="KW-0689">Ribosomal protein</keyword>
<dbReference type="GO" id="GO:0022625">
    <property type="term" value="C:cytosolic large ribosomal subunit"/>
    <property type="evidence" value="ECO:0007669"/>
    <property type="project" value="TreeGrafter"/>
</dbReference>
<evidence type="ECO:0000313" key="8">
    <source>
        <dbReference type="EMBL" id="BAP58359.1"/>
    </source>
</evidence>
<evidence type="ECO:0000256" key="6">
    <source>
        <dbReference type="ARBA" id="ARBA00035197"/>
    </source>
</evidence>
<dbReference type="AlphaFoldDB" id="A0A090AL71"/>
<dbReference type="HAMAP" id="MF_01337_B">
    <property type="entry name" value="Ribosomal_uL18_B"/>
    <property type="match status" value="1"/>
</dbReference>
<evidence type="ECO:0000256" key="3">
    <source>
        <dbReference type="ARBA" id="ARBA00022884"/>
    </source>
</evidence>
<sequence>MLKKKIARLRRSNKTKHRIKKLKIHRLLVHRSSRHIYAQIFNIDNDQVLASASSLEKKYMNEIKKTGNKEAAILVGKNIAKRSIKIGIKKVAFDRSGFQYHGRIKALAESAREYGLNF</sequence>
<dbReference type="Pfam" id="PF00861">
    <property type="entry name" value="Ribosomal_L18p"/>
    <property type="match status" value="1"/>
</dbReference>
<dbReference type="HOGENOM" id="CLU_098841_0_1_6"/>
<keyword evidence="3 7" id="KW-0694">RNA-binding</keyword>
<evidence type="ECO:0000256" key="7">
    <source>
        <dbReference type="HAMAP-Rule" id="MF_01337"/>
    </source>
</evidence>
<dbReference type="InterPro" id="IPR005484">
    <property type="entry name" value="Ribosomal_uL18_bac/plant/anim"/>
</dbReference>
<gene>
    <name evidence="7 8" type="primary">rplR</name>
    <name evidence="8" type="ORF">TGUWTKB_1000</name>
</gene>
<dbReference type="EMBL" id="AP014521">
    <property type="protein sequence ID" value="BAP58359.1"/>
    <property type="molecule type" value="Genomic_DNA"/>
</dbReference>
<protein>
    <recommendedName>
        <fullName evidence="6 7">Large ribosomal subunit protein uL18</fullName>
    </recommendedName>
</protein>
<dbReference type="OrthoDB" id="9810939at2"/>
<dbReference type="FunFam" id="3.30.420.100:FF:000001">
    <property type="entry name" value="50S ribosomal protein L18"/>
    <property type="match status" value="1"/>
</dbReference>
<comment type="function">
    <text evidence="7">This is one of the proteins that bind and probably mediate the attachment of the 5S RNA into the large ribosomal subunit, where it forms part of the central protuberance.</text>
</comment>
<dbReference type="NCBIfam" id="TIGR00060">
    <property type="entry name" value="L18_bact"/>
    <property type="match status" value="1"/>
</dbReference>
<dbReference type="Gene3D" id="3.30.420.100">
    <property type="match status" value="1"/>
</dbReference>
<dbReference type="InterPro" id="IPR004389">
    <property type="entry name" value="Ribosomal_uL18_bac-type"/>
</dbReference>
<dbReference type="GO" id="GO:0008097">
    <property type="term" value="F:5S rRNA binding"/>
    <property type="evidence" value="ECO:0007669"/>
    <property type="project" value="TreeGrafter"/>
</dbReference>